<dbReference type="Gene3D" id="2.60.120.380">
    <property type="match status" value="1"/>
</dbReference>
<evidence type="ECO:0000256" key="2">
    <source>
        <dbReference type="ARBA" id="ARBA00022670"/>
    </source>
</evidence>
<dbReference type="Proteomes" id="UP001054945">
    <property type="component" value="Unassembled WGS sequence"/>
</dbReference>
<dbReference type="InterPro" id="IPR001300">
    <property type="entry name" value="Peptidase_C2_calpain_cat"/>
</dbReference>
<dbReference type="InterPro" id="IPR036213">
    <property type="entry name" value="Calpain_III_sf"/>
</dbReference>
<organism evidence="9 10">
    <name type="scientific">Caerostris extrusa</name>
    <name type="common">Bark spider</name>
    <name type="synonym">Caerostris bankana</name>
    <dbReference type="NCBI Taxonomy" id="172846"/>
    <lineage>
        <taxon>Eukaryota</taxon>
        <taxon>Metazoa</taxon>
        <taxon>Ecdysozoa</taxon>
        <taxon>Arthropoda</taxon>
        <taxon>Chelicerata</taxon>
        <taxon>Arachnida</taxon>
        <taxon>Araneae</taxon>
        <taxon>Araneomorphae</taxon>
        <taxon>Entelegynae</taxon>
        <taxon>Araneoidea</taxon>
        <taxon>Araneidae</taxon>
        <taxon>Caerostris</taxon>
    </lineage>
</organism>
<dbReference type="CDD" id="cd00214">
    <property type="entry name" value="Calpain_III"/>
    <property type="match status" value="1"/>
</dbReference>
<feature type="compositionally biased region" description="Pro residues" evidence="7">
    <location>
        <begin position="26"/>
        <end position="35"/>
    </location>
</feature>
<dbReference type="InterPro" id="IPR022683">
    <property type="entry name" value="Calpain_III"/>
</dbReference>
<dbReference type="PANTHER" id="PTHR10183:SF379">
    <property type="entry name" value="CALPAIN-5"/>
    <property type="match status" value="1"/>
</dbReference>
<evidence type="ECO:0000256" key="6">
    <source>
        <dbReference type="PROSITE-ProRule" id="PRU00239"/>
    </source>
</evidence>
<dbReference type="InterPro" id="IPR022684">
    <property type="entry name" value="Calpain_cysteine_protease"/>
</dbReference>
<evidence type="ECO:0000313" key="10">
    <source>
        <dbReference type="Proteomes" id="UP001054945"/>
    </source>
</evidence>
<keyword evidence="2 6" id="KW-0645">Protease</keyword>
<feature type="active site" evidence="5 6">
    <location>
        <position position="317"/>
    </location>
</feature>
<evidence type="ECO:0000256" key="4">
    <source>
        <dbReference type="ARBA" id="ARBA00022807"/>
    </source>
</evidence>
<dbReference type="GO" id="GO:0005737">
    <property type="term" value="C:cytoplasm"/>
    <property type="evidence" value="ECO:0007669"/>
    <property type="project" value="TreeGrafter"/>
</dbReference>
<dbReference type="PANTHER" id="PTHR10183">
    <property type="entry name" value="CALPAIN"/>
    <property type="match status" value="1"/>
</dbReference>
<evidence type="ECO:0000256" key="3">
    <source>
        <dbReference type="ARBA" id="ARBA00022801"/>
    </source>
</evidence>
<evidence type="ECO:0000313" key="9">
    <source>
        <dbReference type="EMBL" id="GIY60037.1"/>
    </source>
</evidence>
<gene>
    <name evidence="9" type="primary">CalpA</name>
    <name evidence="9" type="ORF">CEXT_701501</name>
</gene>
<dbReference type="Gene3D" id="3.90.70.10">
    <property type="entry name" value="Cysteine proteinases"/>
    <property type="match status" value="1"/>
</dbReference>
<evidence type="ECO:0000256" key="7">
    <source>
        <dbReference type="SAM" id="MobiDB-lite"/>
    </source>
</evidence>
<proteinExistence type="inferred from homology"/>
<dbReference type="Pfam" id="PF00648">
    <property type="entry name" value="Peptidase_C2"/>
    <property type="match status" value="1"/>
</dbReference>
<evidence type="ECO:0000259" key="8">
    <source>
        <dbReference type="PROSITE" id="PS50203"/>
    </source>
</evidence>
<keyword evidence="4 6" id="KW-0788">Thiol protease</keyword>
<feature type="active site" evidence="5 6">
    <location>
        <position position="160"/>
    </location>
</feature>
<protein>
    <submittedName>
        <fullName evidence="9">Calpain-A</fullName>
    </submittedName>
</protein>
<evidence type="ECO:0000256" key="1">
    <source>
        <dbReference type="ARBA" id="ARBA00007623"/>
    </source>
</evidence>
<comment type="similarity">
    <text evidence="1">Belongs to the peptidase C2 family.</text>
</comment>
<evidence type="ECO:0000256" key="5">
    <source>
        <dbReference type="PIRSR" id="PIRSR622684-1"/>
    </source>
</evidence>
<feature type="active site" evidence="5 6">
    <location>
        <position position="342"/>
    </location>
</feature>
<dbReference type="GO" id="GO:0004198">
    <property type="term" value="F:calcium-dependent cysteine-type endopeptidase activity"/>
    <property type="evidence" value="ECO:0007669"/>
    <property type="project" value="InterPro"/>
</dbReference>
<reference evidence="9 10" key="1">
    <citation type="submission" date="2021-06" db="EMBL/GenBank/DDBJ databases">
        <title>Caerostris extrusa draft genome.</title>
        <authorList>
            <person name="Kono N."/>
            <person name="Arakawa K."/>
        </authorList>
    </citation>
    <scope>NUCLEOTIDE SEQUENCE [LARGE SCALE GENOMIC DNA]</scope>
</reference>
<feature type="domain" description="Calpain catalytic" evidence="8">
    <location>
        <begin position="104"/>
        <end position="358"/>
    </location>
</feature>
<dbReference type="SUPFAM" id="SSF49758">
    <property type="entry name" value="Calpain large subunit, middle domain (domain III)"/>
    <property type="match status" value="1"/>
</dbReference>
<name>A0AAV4UPZ0_CAEEX</name>
<dbReference type="AlphaFoldDB" id="A0AAV4UPZ0"/>
<sequence length="656" mass="74707">MVAGKDRRVSIRDPLVGHQRMGGDKSPPPVLPGQLPPRATKKDVDRVKGSRPPSPMAYDQRWGEREEDVEEEAFDISDISDDSDEITDDANVLRSLALLRVGQLFMDANFPPLESSLYYSHRLVEGKVTWMRPHEMIREPKSLIDTISRHDIMQGVLADCWFLSSCAAVAQRPDLMRRVIAPYQPLYGMGYRGIVRFRFWRFGKWINVYVDDLLPTREGELLFPGAQIGESFGWHFWRRPTQNCTVPTRPWEGGQAMDALVDLTSGLSERYDLEIAPLNLYQFLLQASSGGAFITCSRKGDWQMANAADPNGLVSGHAYTVTAVAKVPMKEGNKVNLVRIRNPWGNDVEWNGSWNDKNEFFDVERVIAFSSNTSDDLHPKSLLINQFLEESFNVGLIQRRKKIITGNVFAVTRGGVKWTCTQDRTGVAAEGRRRVLDGYKDFLQRVRGGHLLHSGTGLRRRRSGRGGRHASILTTVKAHRMQGDMISSHIDMVKAIRGKWEVPKTSGGSRNNLEFFARNPQYLLSVYEHEIKRDKRKDSVGSMGSRDCCGAVIGLMQVRRRCMKHPGRKMMQIGFVVYKTEDPKRRLSVQDFVTHEEIGNSGPYINYREVFSRFELNPGHYVIIPATFEPHRQGSFMIRVYTDCPFDLRYLSISFL</sequence>
<accession>A0AAV4UPZ0</accession>
<dbReference type="EMBL" id="BPLR01013270">
    <property type="protein sequence ID" value="GIY60037.1"/>
    <property type="molecule type" value="Genomic_DNA"/>
</dbReference>
<dbReference type="InterPro" id="IPR033883">
    <property type="entry name" value="C2_III"/>
</dbReference>
<keyword evidence="10" id="KW-1185">Reference proteome</keyword>
<dbReference type="SMART" id="SM00230">
    <property type="entry name" value="CysPc"/>
    <property type="match status" value="1"/>
</dbReference>
<dbReference type="SUPFAM" id="SSF54001">
    <property type="entry name" value="Cysteine proteinases"/>
    <property type="match status" value="1"/>
</dbReference>
<dbReference type="InterPro" id="IPR038765">
    <property type="entry name" value="Papain-like_cys_pep_sf"/>
</dbReference>
<dbReference type="SMART" id="SM00720">
    <property type="entry name" value="calpain_III"/>
    <property type="match status" value="1"/>
</dbReference>
<comment type="caution">
    <text evidence="9">The sequence shown here is derived from an EMBL/GenBank/DDBJ whole genome shotgun (WGS) entry which is preliminary data.</text>
</comment>
<dbReference type="CDD" id="cd00044">
    <property type="entry name" value="CysPc"/>
    <property type="match status" value="1"/>
</dbReference>
<dbReference type="PRINTS" id="PR00704">
    <property type="entry name" value="CALPAIN"/>
</dbReference>
<dbReference type="InterPro" id="IPR022682">
    <property type="entry name" value="Calpain_domain_III"/>
</dbReference>
<feature type="region of interest" description="Disordered" evidence="7">
    <location>
        <begin position="1"/>
        <end position="67"/>
    </location>
</feature>
<feature type="compositionally biased region" description="Basic and acidic residues" evidence="7">
    <location>
        <begin position="1"/>
        <end position="11"/>
    </location>
</feature>
<dbReference type="Pfam" id="PF01067">
    <property type="entry name" value="Calpain_III"/>
    <property type="match status" value="1"/>
</dbReference>
<dbReference type="PROSITE" id="PS50203">
    <property type="entry name" value="CALPAIN_CAT"/>
    <property type="match status" value="1"/>
</dbReference>
<dbReference type="GO" id="GO:0006508">
    <property type="term" value="P:proteolysis"/>
    <property type="evidence" value="ECO:0007669"/>
    <property type="project" value="UniProtKB-KW"/>
</dbReference>
<keyword evidence="3 6" id="KW-0378">Hydrolase</keyword>